<protein>
    <submittedName>
        <fullName evidence="2">Uncharacterized protein</fullName>
    </submittedName>
</protein>
<keyword evidence="3" id="KW-1185">Reference proteome</keyword>
<feature type="compositionally biased region" description="Gly residues" evidence="1">
    <location>
        <begin position="191"/>
        <end position="200"/>
    </location>
</feature>
<evidence type="ECO:0000313" key="3">
    <source>
        <dbReference type="Proteomes" id="UP000324222"/>
    </source>
</evidence>
<feature type="region of interest" description="Disordered" evidence="1">
    <location>
        <begin position="184"/>
        <end position="237"/>
    </location>
</feature>
<organism evidence="2 3">
    <name type="scientific">Portunus trituberculatus</name>
    <name type="common">Swimming crab</name>
    <name type="synonym">Neptunus trituberculatus</name>
    <dbReference type="NCBI Taxonomy" id="210409"/>
    <lineage>
        <taxon>Eukaryota</taxon>
        <taxon>Metazoa</taxon>
        <taxon>Ecdysozoa</taxon>
        <taxon>Arthropoda</taxon>
        <taxon>Crustacea</taxon>
        <taxon>Multicrustacea</taxon>
        <taxon>Malacostraca</taxon>
        <taxon>Eumalacostraca</taxon>
        <taxon>Eucarida</taxon>
        <taxon>Decapoda</taxon>
        <taxon>Pleocyemata</taxon>
        <taxon>Brachyura</taxon>
        <taxon>Eubrachyura</taxon>
        <taxon>Portunoidea</taxon>
        <taxon>Portunidae</taxon>
        <taxon>Portuninae</taxon>
        <taxon>Portunus</taxon>
    </lineage>
</organism>
<name>A0A5B7EHA7_PORTR</name>
<evidence type="ECO:0000313" key="2">
    <source>
        <dbReference type="EMBL" id="MPC33532.1"/>
    </source>
</evidence>
<dbReference type="Proteomes" id="UP000324222">
    <property type="component" value="Unassembled WGS sequence"/>
</dbReference>
<dbReference type="OrthoDB" id="6340587at2759"/>
<gene>
    <name evidence="2" type="ORF">E2C01_026885</name>
</gene>
<proteinExistence type="predicted"/>
<dbReference type="EMBL" id="VSRR010002854">
    <property type="protein sequence ID" value="MPC33532.1"/>
    <property type="molecule type" value="Genomic_DNA"/>
</dbReference>
<comment type="caution">
    <text evidence="2">The sequence shown here is derived from an EMBL/GenBank/DDBJ whole genome shotgun (WGS) entry which is preliminary data.</text>
</comment>
<accession>A0A5B7EHA7</accession>
<dbReference type="AlphaFoldDB" id="A0A5B7EHA7"/>
<sequence length="343" mass="37237">MLTVPRVTISIDSLGDLVAQDDLPWRLEAGSMTPRFLMESGEPVRQRVVTGASGTFPDCWSARQSIVDGEFVAICDETTMKKAMAWDFSTSGECHLYIAKEKVYSSAWMAVAFKRNSSFLAQANVIHEKFSCGVVGLGPVPEAFVAKVSKMEAEFRGPISDLRAEFCRKISAVARGSYSAATLLSKHPDPEGGGDGGPLAGAGDRQYPAVPQIPNAGPPGGCCAPRPGDSARPAAGAGGSYEILRPSDRMWGIMLPNGTYNGMVGMLLREVSHGPPTPPPSIHHNHLTVVLFRLDNMSSLAFLSFPFTFNLTPFSIGTHFYFEFCLRLDHFIYIRNGLWKSKV</sequence>
<reference evidence="2 3" key="1">
    <citation type="submission" date="2019-05" db="EMBL/GenBank/DDBJ databases">
        <title>Another draft genome of Portunus trituberculatus and its Hox gene families provides insights of decapod evolution.</title>
        <authorList>
            <person name="Jeong J.-H."/>
            <person name="Song I."/>
            <person name="Kim S."/>
            <person name="Choi T."/>
            <person name="Kim D."/>
            <person name="Ryu S."/>
            <person name="Kim W."/>
        </authorList>
    </citation>
    <scope>NUCLEOTIDE SEQUENCE [LARGE SCALE GENOMIC DNA]</scope>
    <source>
        <tissue evidence="2">Muscle</tissue>
    </source>
</reference>
<evidence type="ECO:0000256" key="1">
    <source>
        <dbReference type="SAM" id="MobiDB-lite"/>
    </source>
</evidence>